<dbReference type="Proteomes" id="UP001362999">
    <property type="component" value="Unassembled WGS sequence"/>
</dbReference>
<organism evidence="2 3">
    <name type="scientific">Favolaschia claudopus</name>
    <dbReference type="NCBI Taxonomy" id="2862362"/>
    <lineage>
        <taxon>Eukaryota</taxon>
        <taxon>Fungi</taxon>
        <taxon>Dikarya</taxon>
        <taxon>Basidiomycota</taxon>
        <taxon>Agaricomycotina</taxon>
        <taxon>Agaricomycetes</taxon>
        <taxon>Agaricomycetidae</taxon>
        <taxon>Agaricales</taxon>
        <taxon>Marasmiineae</taxon>
        <taxon>Mycenaceae</taxon>
        <taxon>Favolaschia</taxon>
    </lineage>
</organism>
<feature type="region of interest" description="Disordered" evidence="1">
    <location>
        <begin position="43"/>
        <end position="73"/>
    </location>
</feature>
<proteinExistence type="predicted"/>
<dbReference type="AlphaFoldDB" id="A0AAV9ZPF5"/>
<gene>
    <name evidence="2" type="ORF">R3P38DRAFT_3444219</name>
</gene>
<evidence type="ECO:0000313" key="3">
    <source>
        <dbReference type="Proteomes" id="UP001362999"/>
    </source>
</evidence>
<accession>A0AAV9ZPF5</accession>
<name>A0AAV9ZPF5_9AGAR</name>
<comment type="caution">
    <text evidence="2">The sequence shown here is derived from an EMBL/GenBank/DDBJ whole genome shotgun (WGS) entry which is preliminary data.</text>
</comment>
<feature type="region of interest" description="Disordered" evidence="1">
    <location>
        <begin position="190"/>
        <end position="209"/>
    </location>
</feature>
<feature type="compositionally biased region" description="Polar residues" evidence="1">
    <location>
        <begin position="54"/>
        <end position="66"/>
    </location>
</feature>
<dbReference type="EMBL" id="JAWWNJ010000123">
    <property type="protein sequence ID" value="KAK6988410.1"/>
    <property type="molecule type" value="Genomic_DNA"/>
</dbReference>
<evidence type="ECO:0000256" key="1">
    <source>
        <dbReference type="SAM" id="MobiDB-lite"/>
    </source>
</evidence>
<sequence>MEDLSPLVHDLQRLLNQHGSLFAPHSIGDSLRLAISYFSDSENLPSPSPEAVASITSSDPTPSSRLPNPPLNTRTTLETLYTYDLTAQVEYPATSSTGSIGHLFQLSLGSSWFNPARTFAYSRGEPSGSTGRKTVVCDILVDSNGNKVACKESHTTCQGSKACPQADINNLIQPHVSASRADIAKQLQDSRMHRERHSSTRSAFCGGSPHEPTLYSGEELEIRQAWLHQQEKIRRGHYPKPSCDGRLLLQYDSVGSAFVRCEHYNRKANIDHLVNYEAGRGLYDTQYLEALFSGDENMIADFEEDGLSVSDTGPLAVCSTVANFSSIKVNCSNEHRDENGRVALLELQQLKCESKFRIFEPVEEQRAECPYNLVICHGAHTHPIPLPTKTPPRIREEIFDLLSSLDHDLPDLTPRRLLRHPTTHAFLRKRIPDVSNPTLLDLHPSLGNRDHIRAYILQAQENIFPEGTGWEGLVRMKQEQDENLPEQEAYIRYMEEFSATDLTHDPDDEDEDIESISPDSDLPFRIAVCMTKEGSLRLLKAQYIQSDIAFRRIVGFKEFELGALERGSRTTIVFCRIFLNRQTATAHELIFKKIHEIVLADTGEALRWRHLHSPTIHAEVGILHITLDQHGGQAKGLGLHLKSRAQELADEFELHEPHKLLASLDEYDHLFRIARLCTAHIFRNIRKANVSEPVRNLMRSLVCIEHPEWDSAVLRIQVEGGIPGANWVADKIRSKFAFPAMCWAKSFIPKTIWQVGDNTSNLIESVHADANREGVSCTLVGGVKKGLHLDTLRMKSLTNLEGTGVRTFYARGHISESTMRSLRRKSTQNHSKLVKQDGKIEAQNKRIRTAHTSKVKAEAQLASLNGTTGSQMQLTKAHNALVRANDKFEKALAASMEVVGSGSGKVGLLLPSRAARDTRDNV</sequence>
<keyword evidence="3" id="KW-1185">Reference proteome</keyword>
<protein>
    <submittedName>
        <fullName evidence="2">Uncharacterized protein</fullName>
    </submittedName>
</protein>
<reference evidence="2 3" key="1">
    <citation type="journal article" date="2024" name="J Genomics">
        <title>Draft genome sequencing and assembly of Favolaschia claudopus CIRM-BRFM 2984 isolated from oak limbs.</title>
        <authorList>
            <person name="Navarro D."/>
            <person name="Drula E."/>
            <person name="Chaduli D."/>
            <person name="Cazenave R."/>
            <person name="Ahrendt S."/>
            <person name="Wang J."/>
            <person name="Lipzen A."/>
            <person name="Daum C."/>
            <person name="Barry K."/>
            <person name="Grigoriev I.V."/>
            <person name="Favel A."/>
            <person name="Rosso M.N."/>
            <person name="Martin F."/>
        </authorList>
    </citation>
    <scope>NUCLEOTIDE SEQUENCE [LARGE SCALE GENOMIC DNA]</scope>
    <source>
        <strain evidence="2 3">CIRM-BRFM 2984</strain>
    </source>
</reference>
<evidence type="ECO:0000313" key="2">
    <source>
        <dbReference type="EMBL" id="KAK6988410.1"/>
    </source>
</evidence>